<evidence type="ECO:0000256" key="10">
    <source>
        <dbReference type="SAM" id="Phobius"/>
    </source>
</evidence>
<dbReference type="GeneID" id="73472161"/>
<evidence type="ECO:0000256" key="1">
    <source>
        <dbReference type="ARBA" id="ARBA00004323"/>
    </source>
</evidence>
<comment type="pathway">
    <text evidence="2">Protein modification; protein glycosylation.</text>
</comment>
<keyword evidence="7 10" id="KW-1133">Transmembrane helix</keyword>
<comment type="similarity">
    <text evidence="3">Belongs to the MNN1/MNT family.</text>
</comment>
<feature type="transmembrane region" description="Helical" evidence="10">
    <location>
        <begin position="12"/>
        <end position="34"/>
    </location>
</feature>
<dbReference type="GO" id="GO:0000139">
    <property type="term" value="C:Golgi membrane"/>
    <property type="evidence" value="ECO:0007669"/>
    <property type="project" value="UniProtKB-SubCell"/>
</dbReference>
<evidence type="ECO:0000256" key="8">
    <source>
        <dbReference type="ARBA" id="ARBA00023034"/>
    </source>
</evidence>
<keyword evidence="5 10" id="KW-0812">Transmembrane</keyword>
<dbReference type="GO" id="GO:0000026">
    <property type="term" value="F:alpha-1,2-mannosyltransferase activity"/>
    <property type="evidence" value="ECO:0007669"/>
    <property type="project" value="TreeGrafter"/>
</dbReference>
<organism evidence="11 12">
    <name type="scientific">[Candida] subhashii</name>
    <dbReference type="NCBI Taxonomy" id="561895"/>
    <lineage>
        <taxon>Eukaryota</taxon>
        <taxon>Fungi</taxon>
        <taxon>Dikarya</taxon>
        <taxon>Ascomycota</taxon>
        <taxon>Saccharomycotina</taxon>
        <taxon>Pichiomycetes</taxon>
        <taxon>Debaryomycetaceae</taxon>
        <taxon>Spathaspora</taxon>
    </lineage>
</organism>
<evidence type="ECO:0000313" key="11">
    <source>
        <dbReference type="EMBL" id="KAG7661124.1"/>
    </source>
</evidence>
<keyword evidence="9 10" id="KW-0472">Membrane</keyword>
<evidence type="ECO:0000256" key="2">
    <source>
        <dbReference type="ARBA" id="ARBA00004922"/>
    </source>
</evidence>
<evidence type="ECO:0000256" key="4">
    <source>
        <dbReference type="ARBA" id="ARBA00022679"/>
    </source>
</evidence>
<proteinExistence type="inferred from homology"/>
<keyword evidence="12" id="KW-1185">Reference proteome</keyword>
<dbReference type="InterPro" id="IPR022751">
    <property type="entry name" value="Alpha_mannosyltransferase"/>
</dbReference>
<evidence type="ECO:0000256" key="6">
    <source>
        <dbReference type="ARBA" id="ARBA00022968"/>
    </source>
</evidence>
<keyword evidence="6" id="KW-0735">Signal-anchor</keyword>
<dbReference type="PANTHER" id="PTHR31646:SF1">
    <property type="entry name" value="ALPHA-1,2-MANNOSYLTRANSFERASE MNN2"/>
    <property type="match status" value="1"/>
</dbReference>
<dbReference type="Proteomes" id="UP000694255">
    <property type="component" value="Unassembled WGS sequence"/>
</dbReference>
<keyword evidence="4" id="KW-0808">Transferase</keyword>
<name>A0A8J5Q3E1_9ASCO</name>
<keyword evidence="8" id="KW-0333">Golgi apparatus</keyword>
<gene>
    <name evidence="11" type="ORF">J8A68_005361</name>
</gene>
<dbReference type="PANTHER" id="PTHR31646">
    <property type="entry name" value="ALPHA-1,2-MANNOSYLTRANSFERASE MNN2"/>
    <property type="match status" value="1"/>
</dbReference>
<comment type="subcellular location">
    <subcellularLocation>
        <location evidence="1">Golgi apparatus membrane</location>
        <topology evidence="1">Single-pass type II membrane protein</topology>
    </subcellularLocation>
</comment>
<dbReference type="Pfam" id="PF11051">
    <property type="entry name" value="Mannosyl_trans3"/>
    <property type="match status" value="1"/>
</dbReference>
<dbReference type="GO" id="GO:0046354">
    <property type="term" value="P:mannan biosynthetic process"/>
    <property type="evidence" value="ECO:0007669"/>
    <property type="project" value="TreeGrafter"/>
</dbReference>
<dbReference type="OrthoDB" id="4484309at2759"/>
<dbReference type="UniPathway" id="UPA00378"/>
<evidence type="ECO:0000256" key="7">
    <source>
        <dbReference type="ARBA" id="ARBA00022989"/>
    </source>
</evidence>
<evidence type="ECO:0000256" key="5">
    <source>
        <dbReference type="ARBA" id="ARBA00022692"/>
    </source>
</evidence>
<reference evidence="11 12" key="1">
    <citation type="journal article" date="2021" name="DNA Res.">
        <title>Genome analysis of Candida subhashii reveals its hybrid nature and dual mitochondrial genome conformations.</title>
        <authorList>
            <person name="Mixao V."/>
            <person name="Hegedusova E."/>
            <person name="Saus E."/>
            <person name="Pryszcz L.P."/>
            <person name="Cillingova A."/>
            <person name="Nosek J."/>
            <person name="Gabaldon T."/>
        </authorList>
    </citation>
    <scope>NUCLEOTIDE SEQUENCE [LARGE SCALE GENOMIC DNA]</scope>
    <source>
        <strain evidence="11 12">CBS 10753</strain>
    </source>
</reference>
<dbReference type="AlphaFoldDB" id="A0A8J5Q3E1"/>
<evidence type="ECO:0008006" key="13">
    <source>
        <dbReference type="Google" id="ProtNLM"/>
    </source>
</evidence>
<evidence type="ECO:0000256" key="9">
    <source>
        <dbReference type="ARBA" id="ARBA00023136"/>
    </source>
</evidence>
<accession>A0A8J5Q3E1</accession>
<evidence type="ECO:0000313" key="12">
    <source>
        <dbReference type="Proteomes" id="UP000694255"/>
    </source>
</evidence>
<sequence>MFNSRRFSYPSIILAIVIGLIVVFNVHFIVYGNISGESNTQASLQDEVSRVGSEEYRASMINELEQSNKEELLNELKKKIEDTEKPRLIQELRDQIAATHEDAIKEALRKQVAKDYTSKYFKEQVFSYKLFEDLASDYAQKHVKEFKDFDLLDAFKGMSFPDISLPHDFNKKLESHMSKYLDRQKYFTHVLKDILIANKPKCEPITKEEGGRINPTYQWDCRKLSEKDLRDSGLNLSDEKFEALQDSHDKLVKALKVLPDPLLHFINGDGIVINGGGGMIGGALVALVNLRELGSTLPVEIILDKSTEYDSEVCDELLPNTLNAKCVVVEREVGKDVLERVTDKFARKVLGILVSSFDNIIALDADNLAIKNVDSLFHTEPFLSTKMLLWPDIWHKTTSPIYYDIARFEKGEPIRRHGLGNDHSFTEYISKDRFSEIHYHDLSGIPKSVSTETGQIVMSKRKHFRSLLLSLYYSLNQKDFYKSLLYQGAPGSGDRETFLPALHVMNEDYFLEHQSIFRIGYDFKDLNNKKHSEETTLGQTDPRENYEFYKQWREFLQSKDLDTRLNPFQVGGYTANLRKEFIESMKKTIKTEPIDGEEQEEHVVEYELPSILFLHCHHPKIDPIKNAAEKGEWGTYSKRNIGHPEKHEDLFRGIDWELKFHTIAKWVACEGLQSDNFWKNIAKVDRSETCERVSKFVDFLMKDTKDPDSSVLKIFKDTERRI</sequence>
<evidence type="ECO:0000256" key="3">
    <source>
        <dbReference type="ARBA" id="ARBA00009105"/>
    </source>
</evidence>
<comment type="caution">
    <text evidence="11">The sequence shown here is derived from an EMBL/GenBank/DDBJ whole genome shotgun (WGS) entry which is preliminary data.</text>
</comment>
<protein>
    <recommendedName>
        <fullName evidence="13">Alpha-1,2-mannosyltransferase</fullName>
    </recommendedName>
</protein>
<dbReference type="EMBL" id="JAGSYN010000267">
    <property type="protein sequence ID" value="KAG7661124.1"/>
    <property type="molecule type" value="Genomic_DNA"/>
</dbReference>
<dbReference type="RefSeq" id="XP_049261357.1">
    <property type="nucleotide sequence ID" value="XM_049409419.1"/>
</dbReference>